<gene>
    <name evidence="1" type="ORF">G2W53_045147</name>
</gene>
<evidence type="ECO:0000313" key="2">
    <source>
        <dbReference type="Proteomes" id="UP000634136"/>
    </source>
</evidence>
<dbReference type="EMBL" id="JAAIUW010000404">
    <property type="protein sequence ID" value="KAF7800440.1"/>
    <property type="molecule type" value="Genomic_DNA"/>
</dbReference>
<sequence length="67" mass="7967">MVEVDLLRFGVVEGERMDEKEWWCGSRWCGGWAVAWTAGGVVRLRRFGIWGRRREVREREQRGKAEE</sequence>
<reference evidence="1" key="1">
    <citation type="submission" date="2020-09" db="EMBL/GenBank/DDBJ databases">
        <title>Genome-Enabled Discovery of Anthraquinone Biosynthesis in Senna tora.</title>
        <authorList>
            <person name="Kang S.-H."/>
            <person name="Pandey R.P."/>
            <person name="Lee C.-M."/>
            <person name="Sim J.-S."/>
            <person name="Jeong J.-T."/>
            <person name="Choi B.-S."/>
            <person name="Jung M."/>
            <person name="Ginzburg D."/>
            <person name="Zhao K."/>
            <person name="Won S.Y."/>
            <person name="Oh T.-J."/>
            <person name="Yu Y."/>
            <person name="Kim N.-H."/>
            <person name="Lee O.R."/>
            <person name="Lee T.-H."/>
            <person name="Bashyal P."/>
            <person name="Kim T.-S."/>
            <person name="Lee W.-H."/>
            <person name="Kawkins C."/>
            <person name="Kim C.-K."/>
            <person name="Kim J.S."/>
            <person name="Ahn B.O."/>
            <person name="Rhee S.Y."/>
            <person name="Sohng J.K."/>
        </authorList>
    </citation>
    <scope>NUCLEOTIDE SEQUENCE</scope>
    <source>
        <tissue evidence="1">Leaf</tissue>
    </source>
</reference>
<dbReference type="AlphaFoldDB" id="A0A834SBJ9"/>
<comment type="caution">
    <text evidence="1">The sequence shown here is derived from an EMBL/GenBank/DDBJ whole genome shotgun (WGS) entry which is preliminary data.</text>
</comment>
<accession>A0A834SBJ9</accession>
<keyword evidence="2" id="KW-1185">Reference proteome</keyword>
<dbReference type="Proteomes" id="UP000634136">
    <property type="component" value="Unassembled WGS sequence"/>
</dbReference>
<name>A0A834SBJ9_9FABA</name>
<protein>
    <submittedName>
        <fullName evidence="1">Uncharacterized protein</fullName>
    </submittedName>
</protein>
<evidence type="ECO:0000313" key="1">
    <source>
        <dbReference type="EMBL" id="KAF7800440.1"/>
    </source>
</evidence>
<organism evidence="1 2">
    <name type="scientific">Senna tora</name>
    <dbReference type="NCBI Taxonomy" id="362788"/>
    <lineage>
        <taxon>Eukaryota</taxon>
        <taxon>Viridiplantae</taxon>
        <taxon>Streptophyta</taxon>
        <taxon>Embryophyta</taxon>
        <taxon>Tracheophyta</taxon>
        <taxon>Spermatophyta</taxon>
        <taxon>Magnoliopsida</taxon>
        <taxon>eudicotyledons</taxon>
        <taxon>Gunneridae</taxon>
        <taxon>Pentapetalae</taxon>
        <taxon>rosids</taxon>
        <taxon>fabids</taxon>
        <taxon>Fabales</taxon>
        <taxon>Fabaceae</taxon>
        <taxon>Caesalpinioideae</taxon>
        <taxon>Cassia clade</taxon>
        <taxon>Senna</taxon>
    </lineage>
</organism>
<proteinExistence type="predicted"/>